<comment type="similarity">
    <text evidence="6">Belongs to the NFYC/HAP5 subunit family.</text>
</comment>
<organism evidence="9 10">
    <name type="scientific">Ceratodon purpureus</name>
    <name type="common">Fire moss</name>
    <name type="synonym">Dicranum purpureum</name>
    <dbReference type="NCBI Taxonomy" id="3225"/>
    <lineage>
        <taxon>Eukaryota</taxon>
        <taxon>Viridiplantae</taxon>
        <taxon>Streptophyta</taxon>
        <taxon>Embryophyta</taxon>
        <taxon>Bryophyta</taxon>
        <taxon>Bryophytina</taxon>
        <taxon>Bryopsida</taxon>
        <taxon>Dicranidae</taxon>
        <taxon>Pseudoditrichales</taxon>
        <taxon>Ditrichaceae</taxon>
        <taxon>Ceratodon</taxon>
    </lineage>
</organism>
<evidence type="ECO:0000256" key="7">
    <source>
        <dbReference type="SAM" id="MobiDB-lite"/>
    </source>
</evidence>
<comment type="subcellular location">
    <subcellularLocation>
        <location evidence="1">Nucleus</location>
    </subcellularLocation>
</comment>
<evidence type="ECO:0000313" key="9">
    <source>
        <dbReference type="EMBL" id="KAG0590973.1"/>
    </source>
</evidence>
<dbReference type="AlphaFoldDB" id="A0A8T0J7Z3"/>
<evidence type="ECO:0000259" key="8">
    <source>
        <dbReference type="Pfam" id="PF00808"/>
    </source>
</evidence>
<dbReference type="InterPro" id="IPR003958">
    <property type="entry name" value="CBFA_NFYB_domain"/>
</dbReference>
<keyword evidence="10" id="KW-1185">Reference proteome</keyword>
<evidence type="ECO:0000256" key="6">
    <source>
        <dbReference type="ARBA" id="ARBA00038129"/>
    </source>
</evidence>
<dbReference type="GO" id="GO:0046982">
    <property type="term" value="F:protein heterodimerization activity"/>
    <property type="evidence" value="ECO:0007669"/>
    <property type="project" value="InterPro"/>
</dbReference>
<keyword evidence="3" id="KW-0238">DNA-binding</keyword>
<accession>A0A8T0J7Z3</accession>
<dbReference type="FunFam" id="1.10.20.10:FF:000006">
    <property type="entry name" value="Nuclear transcription factor Y subunit gamma"/>
    <property type="match status" value="1"/>
</dbReference>
<dbReference type="EMBL" id="CM026421">
    <property type="protein sequence ID" value="KAG0590973.1"/>
    <property type="molecule type" value="Genomic_DNA"/>
</dbReference>
<feature type="region of interest" description="Disordered" evidence="7">
    <location>
        <begin position="220"/>
        <end position="244"/>
    </location>
</feature>
<feature type="region of interest" description="Disordered" evidence="7">
    <location>
        <begin position="1"/>
        <end position="30"/>
    </location>
</feature>
<keyword evidence="2" id="KW-0805">Transcription regulation</keyword>
<evidence type="ECO:0000256" key="5">
    <source>
        <dbReference type="ARBA" id="ARBA00023242"/>
    </source>
</evidence>
<protein>
    <recommendedName>
        <fullName evidence="8">Transcription factor CBF/NF-Y/archaeal histone domain-containing protein</fullName>
    </recommendedName>
</protein>
<dbReference type="Gene3D" id="1.10.20.10">
    <property type="entry name" value="Histone, subunit A"/>
    <property type="match status" value="1"/>
</dbReference>
<keyword evidence="5" id="KW-0539">Nucleus</keyword>
<dbReference type="GO" id="GO:0005634">
    <property type="term" value="C:nucleus"/>
    <property type="evidence" value="ECO:0007669"/>
    <property type="project" value="UniProtKB-SubCell"/>
</dbReference>
<feature type="compositionally biased region" description="Pro residues" evidence="7">
    <location>
        <begin position="220"/>
        <end position="234"/>
    </location>
</feature>
<dbReference type="SUPFAM" id="SSF47113">
    <property type="entry name" value="Histone-fold"/>
    <property type="match status" value="1"/>
</dbReference>
<dbReference type="PANTHER" id="PTHR10252:SF54">
    <property type="entry name" value="CHROMATIN ACCESSIBILITY COMPLEX PROTEIN 1"/>
    <property type="match status" value="1"/>
</dbReference>
<evidence type="ECO:0000256" key="1">
    <source>
        <dbReference type="ARBA" id="ARBA00004123"/>
    </source>
</evidence>
<dbReference type="PANTHER" id="PTHR10252">
    <property type="entry name" value="HISTONE-LIKE TRANSCRIPTION FACTOR CCAAT-RELATED"/>
    <property type="match status" value="1"/>
</dbReference>
<comment type="caution">
    <text evidence="9">The sequence shown here is derived from an EMBL/GenBank/DDBJ whole genome shotgun (WGS) entry which is preliminary data.</text>
</comment>
<gene>
    <name evidence="9" type="ORF">KC19_1G139800</name>
</gene>
<evidence type="ECO:0000256" key="3">
    <source>
        <dbReference type="ARBA" id="ARBA00023125"/>
    </source>
</evidence>
<dbReference type="Proteomes" id="UP000822688">
    <property type="component" value="Chromosome 1"/>
</dbReference>
<dbReference type="GO" id="GO:0000976">
    <property type="term" value="F:transcription cis-regulatory region binding"/>
    <property type="evidence" value="ECO:0007669"/>
    <property type="project" value="TreeGrafter"/>
</dbReference>
<dbReference type="OrthoDB" id="1272441at2759"/>
<name>A0A8T0J7Z3_CERPU</name>
<dbReference type="InterPro" id="IPR050568">
    <property type="entry name" value="Transcr_DNA_Rep_Reg"/>
</dbReference>
<evidence type="ECO:0000313" key="10">
    <source>
        <dbReference type="Proteomes" id="UP000822688"/>
    </source>
</evidence>
<dbReference type="CDD" id="cd22908">
    <property type="entry name" value="HFD_NFYC-like"/>
    <property type="match status" value="1"/>
</dbReference>
<keyword evidence="4" id="KW-0804">Transcription</keyword>
<dbReference type="Pfam" id="PF00808">
    <property type="entry name" value="CBFD_NFYB_HMF"/>
    <property type="match status" value="1"/>
</dbReference>
<reference evidence="9" key="1">
    <citation type="submission" date="2020-06" db="EMBL/GenBank/DDBJ databases">
        <title>WGS assembly of Ceratodon purpureus strain R40.</title>
        <authorList>
            <person name="Carey S.B."/>
            <person name="Jenkins J."/>
            <person name="Shu S."/>
            <person name="Lovell J.T."/>
            <person name="Sreedasyam A."/>
            <person name="Maumus F."/>
            <person name="Tiley G.P."/>
            <person name="Fernandez-Pozo N."/>
            <person name="Barry K."/>
            <person name="Chen C."/>
            <person name="Wang M."/>
            <person name="Lipzen A."/>
            <person name="Daum C."/>
            <person name="Saski C.A."/>
            <person name="Payton A.C."/>
            <person name="Mcbreen J.C."/>
            <person name="Conrad R.E."/>
            <person name="Kollar L.M."/>
            <person name="Olsson S."/>
            <person name="Huttunen S."/>
            <person name="Landis J.B."/>
            <person name="Wickett N.J."/>
            <person name="Johnson M.G."/>
            <person name="Rensing S.A."/>
            <person name="Grimwood J."/>
            <person name="Schmutz J."/>
            <person name="Mcdaniel S.F."/>
        </authorList>
    </citation>
    <scope>NUCLEOTIDE SEQUENCE</scope>
    <source>
        <strain evidence="9">R40</strain>
    </source>
</reference>
<dbReference type="InterPro" id="IPR009072">
    <property type="entry name" value="Histone-fold"/>
</dbReference>
<feature type="domain" description="Transcription factor CBF/NF-Y/archaeal histone" evidence="8">
    <location>
        <begin position="90"/>
        <end position="152"/>
    </location>
</feature>
<dbReference type="GO" id="GO:0006355">
    <property type="term" value="P:regulation of DNA-templated transcription"/>
    <property type="evidence" value="ECO:0007669"/>
    <property type="project" value="TreeGrafter"/>
</dbReference>
<evidence type="ECO:0000256" key="2">
    <source>
        <dbReference type="ARBA" id="ARBA00023015"/>
    </source>
</evidence>
<evidence type="ECO:0000256" key="4">
    <source>
        <dbReference type="ARBA" id="ARBA00023163"/>
    </source>
</evidence>
<proteinExistence type="inferred from homology"/>
<sequence length="244" mass="27690">MATQHPPHIPASSAPQMAQHHPSASGMPLQMHYQPAAHPQAQQQQMMPQLGDQQMQPQLHYQQIQKQQLSAFWAQQQQEMEQVNDFKTHQLPLARIKKIMKSDEDVKMIAAEAPVLFSKACEMFILELTLRSWIHTEENKRRTLQRNDIAGAITRGDIFDFLVDIVPRDELKEEDLGVPWSGVAGGDPVQYGGMFYPTMPGQQMHHPMGAPEMMVGQPAIPPNPQMMYQPPQPGFAPEQQQQMQ</sequence>